<dbReference type="EMBL" id="JAHCTB010000001">
    <property type="protein sequence ID" value="MBT0606820.1"/>
    <property type="molecule type" value="Genomic_DNA"/>
</dbReference>
<feature type="chain" id="PRO_5045993137" description="GLPGLI family protein" evidence="1">
    <location>
        <begin position="20"/>
        <end position="306"/>
    </location>
</feature>
<name>A0ABS5S4P1_9FLAO</name>
<keyword evidence="1" id="KW-0732">Signal</keyword>
<feature type="signal peptide" evidence="1">
    <location>
        <begin position="1"/>
        <end position="19"/>
    </location>
</feature>
<protein>
    <recommendedName>
        <fullName evidence="4">GLPGLI family protein</fullName>
    </recommendedName>
</protein>
<sequence>MKKFLYAFSLCFSTLTFQAQTFHVSHFELKNPAVKKIVETEYTSFNKPSARQNTFSFDDKGYVTQEIFEFSRGNKPTVTHYMYGENYSELTKQLMDQYGEPVKFFGKSGPYKIYDTKIGLLYDFPTVEKNTKGEVTKLIHEKKGIEKRIETKQNKLTYCFTTENGINKPAQVFDKNQTLLGTVQFNRPESYYSYENNVPVAYSYLISKLAFKYVYKFDQAGNWIKKLTFSAVPSKNYQWELIAINTRMITYTDGKFNTKQNEVLNTLDVTNIKPTINEYAAKHTPKDVINRDYFTKREAEFAKLLE</sequence>
<reference evidence="2 3" key="1">
    <citation type="submission" date="2021-05" db="EMBL/GenBank/DDBJ databases">
        <title>Aequorivita echinoideorum JCM 30378 genome.</title>
        <authorList>
            <person name="Zhang H."/>
            <person name="Li C."/>
        </authorList>
    </citation>
    <scope>NUCLEOTIDE SEQUENCE [LARGE SCALE GENOMIC DNA]</scope>
    <source>
        <strain evidence="2 3">JCM30378</strain>
    </source>
</reference>
<dbReference type="Proteomes" id="UP001297092">
    <property type="component" value="Unassembled WGS sequence"/>
</dbReference>
<comment type="caution">
    <text evidence="2">The sequence shown here is derived from an EMBL/GenBank/DDBJ whole genome shotgun (WGS) entry which is preliminary data.</text>
</comment>
<accession>A0ABS5S4P1</accession>
<evidence type="ECO:0000256" key="1">
    <source>
        <dbReference type="SAM" id="SignalP"/>
    </source>
</evidence>
<gene>
    <name evidence="2" type="ORF">KIV10_01370</name>
</gene>
<keyword evidence="3" id="KW-1185">Reference proteome</keyword>
<evidence type="ECO:0000313" key="3">
    <source>
        <dbReference type="Proteomes" id="UP001297092"/>
    </source>
</evidence>
<evidence type="ECO:0000313" key="2">
    <source>
        <dbReference type="EMBL" id="MBT0606820.1"/>
    </source>
</evidence>
<proteinExistence type="predicted"/>
<organism evidence="2 3">
    <name type="scientific">Aequorivita echinoideorum</name>
    <dbReference type="NCBI Taxonomy" id="1549647"/>
    <lineage>
        <taxon>Bacteria</taxon>
        <taxon>Pseudomonadati</taxon>
        <taxon>Bacteroidota</taxon>
        <taxon>Flavobacteriia</taxon>
        <taxon>Flavobacteriales</taxon>
        <taxon>Flavobacteriaceae</taxon>
        <taxon>Aequorivita</taxon>
    </lineage>
</organism>
<dbReference type="RefSeq" id="WP_214111694.1">
    <property type="nucleotide sequence ID" value="NZ_JAHCTB010000001.1"/>
</dbReference>
<evidence type="ECO:0008006" key="4">
    <source>
        <dbReference type="Google" id="ProtNLM"/>
    </source>
</evidence>